<name>A0A158P5K7_TETUR</name>
<protein>
    <submittedName>
        <fullName evidence="2">Uncharacterized protein</fullName>
    </submittedName>
</protein>
<organism evidence="2 3">
    <name type="scientific">Tetranychus urticae</name>
    <name type="common">Two-spotted spider mite</name>
    <dbReference type="NCBI Taxonomy" id="32264"/>
    <lineage>
        <taxon>Eukaryota</taxon>
        <taxon>Metazoa</taxon>
        <taxon>Ecdysozoa</taxon>
        <taxon>Arthropoda</taxon>
        <taxon>Chelicerata</taxon>
        <taxon>Arachnida</taxon>
        <taxon>Acari</taxon>
        <taxon>Acariformes</taxon>
        <taxon>Trombidiformes</taxon>
        <taxon>Prostigmata</taxon>
        <taxon>Eleutherengona</taxon>
        <taxon>Raphignathae</taxon>
        <taxon>Tetranychoidea</taxon>
        <taxon>Tetranychidae</taxon>
        <taxon>Tetranychus</taxon>
    </lineage>
</organism>
<feature type="compositionally biased region" description="Polar residues" evidence="1">
    <location>
        <begin position="42"/>
        <end position="54"/>
    </location>
</feature>
<proteinExistence type="predicted"/>
<reference evidence="2" key="2">
    <citation type="submission" date="2016-04" db="UniProtKB">
        <authorList>
            <consortium name="EnsemblMetazoa"/>
        </authorList>
    </citation>
    <scope>IDENTIFICATION</scope>
</reference>
<evidence type="ECO:0000313" key="3">
    <source>
        <dbReference type="Proteomes" id="UP000015104"/>
    </source>
</evidence>
<dbReference type="AlphaFoldDB" id="A0A158P5K7"/>
<feature type="compositionally biased region" description="Basic and acidic residues" evidence="1">
    <location>
        <begin position="30"/>
        <end position="39"/>
    </location>
</feature>
<evidence type="ECO:0000313" key="2">
    <source>
        <dbReference type="EnsemblMetazoa" id="tetur418g00030.1"/>
    </source>
</evidence>
<dbReference type="EnsemblMetazoa" id="tetur418g00030.1">
    <property type="protein sequence ID" value="tetur418g00030.1"/>
    <property type="gene ID" value="tetur418g00030"/>
</dbReference>
<feature type="compositionally biased region" description="Basic residues" evidence="1">
    <location>
        <begin position="124"/>
        <end position="139"/>
    </location>
</feature>
<feature type="region of interest" description="Disordered" evidence="1">
    <location>
        <begin position="118"/>
        <end position="141"/>
    </location>
</feature>
<evidence type="ECO:0000256" key="1">
    <source>
        <dbReference type="SAM" id="MobiDB-lite"/>
    </source>
</evidence>
<dbReference type="Proteomes" id="UP000015104">
    <property type="component" value="Unassembled WGS sequence"/>
</dbReference>
<sequence>MILFIVYRSNRVCSIKYSYIGDSDKYHHHDQSHQLRKELPVGTTSTIHGSTSNGGERKQENYELSQEIMDLRLEILLRKYGKESLKAASVIQKAYRNYQLNKRFNNLALNALRVNNQEKEHKKQLQRKQQQRQPQRKRSSVIEHRLNVTGGKSASNGLLVSDFFDASQSFEPLHQQLQSSQFSEPKLTRTSSSSSASKVEAAW</sequence>
<accession>A0A158P5K7</accession>
<keyword evidence="3" id="KW-1185">Reference proteome</keyword>
<feature type="region of interest" description="Disordered" evidence="1">
    <location>
        <begin position="175"/>
        <end position="203"/>
    </location>
</feature>
<reference evidence="3" key="1">
    <citation type="submission" date="2011-08" db="EMBL/GenBank/DDBJ databases">
        <authorList>
            <person name="Rombauts S."/>
        </authorList>
    </citation>
    <scope>NUCLEOTIDE SEQUENCE</scope>
    <source>
        <strain evidence="3">London</strain>
    </source>
</reference>
<dbReference type="EMBL" id="CAEY01001172">
    <property type="status" value="NOT_ANNOTATED_CDS"/>
    <property type="molecule type" value="Genomic_DNA"/>
</dbReference>
<feature type="region of interest" description="Disordered" evidence="1">
    <location>
        <begin position="30"/>
        <end position="59"/>
    </location>
</feature>